<gene>
    <name evidence="8" type="ORF">QU38_02570</name>
</gene>
<evidence type="ECO:0000256" key="2">
    <source>
        <dbReference type="ARBA" id="ARBA00007977"/>
    </source>
</evidence>
<feature type="transmembrane region" description="Helical" evidence="7">
    <location>
        <begin position="117"/>
        <end position="133"/>
    </location>
</feature>
<dbReference type="GO" id="GO:0005886">
    <property type="term" value="C:plasma membrane"/>
    <property type="evidence" value="ECO:0007669"/>
    <property type="project" value="UniProtKB-SubCell"/>
</dbReference>
<accession>A0AA40MKN6</accession>
<comment type="similarity">
    <text evidence="2">Belongs to the UPF0324 family.</text>
</comment>
<keyword evidence="5 7" id="KW-1133">Transmembrane helix</keyword>
<comment type="caution">
    <text evidence="8">The sequence shown here is derived from an EMBL/GenBank/DDBJ whole genome shotgun (WGS) entry which is preliminary data.</text>
</comment>
<dbReference type="PANTHER" id="PTHR30106">
    <property type="entry name" value="INNER MEMBRANE PROTEIN YEIH-RELATED"/>
    <property type="match status" value="1"/>
</dbReference>
<feature type="transmembrane region" description="Helical" evidence="7">
    <location>
        <begin position="85"/>
        <end position="111"/>
    </location>
</feature>
<dbReference type="EMBL" id="JXIG01000543">
    <property type="protein sequence ID" value="KIU01143.1"/>
    <property type="molecule type" value="Genomic_DNA"/>
</dbReference>
<keyword evidence="6 7" id="KW-0472">Membrane</keyword>
<dbReference type="AlphaFoldDB" id="A0AA40MKN6"/>
<protein>
    <submittedName>
        <fullName evidence="8">Membrane protein</fullName>
    </submittedName>
</protein>
<sequence length="196" mass="19143">VVLAIGASFLLGRALGLTREVALLVACGNAICGNSAIAAVAPAIDADADDVATAIAFTAVLGVGVVLCLPLAAAGLHLSAAAGGVLAGLTVYAVPQVIAATAPLGAVAIQLGTLVKLVRVLTLGPVVTCLSLLQRRREGADRRGTNGLLLPGFILAFLALAAARSLALLPDALVPPAQGAGNFLTVMAMAGLGPGS</sequence>
<evidence type="ECO:0000256" key="3">
    <source>
        <dbReference type="ARBA" id="ARBA00022475"/>
    </source>
</evidence>
<feature type="non-terminal residue" evidence="8">
    <location>
        <position position="196"/>
    </location>
</feature>
<dbReference type="PANTHER" id="PTHR30106:SF2">
    <property type="entry name" value="UPF0324 INNER MEMBRANE PROTEIN YEIH"/>
    <property type="match status" value="1"/>
</dbReference>
<dbReference type="Proteomes" id="UP000032274">
    <property type="component" value="Unassembled WGS sequence"/>
</dbReference>
<evidence type="ECO:0000313" key="8">
    <source>
        <dbReference type="EMBL" id="KIU01143.1"/>
    </source>
</evidence>
<evidence type="ECO:0000256" key="4">
    <source>
        <dbReference type="ARBA" id="ARBA00022692"/>
    </source>
</evidence>
<reference evidence="8 9" key="1">
    <citation type="submission" date="2015-01" db="EMBL/GenBank/DDBJ databases">
        <title>Characterization of Swiss Staphylococcus aureus strains involved in food poisoning.</title>
        <authorList>
            <person name="Crovadore J."/>
            <person name="Chablais R."/>
            <person name="Tonacini J."/>
            <person name="Schnyder B."/>
            <person name="Lefort F."/>
        </authorList>
    </citation>
    <scope>NUCLEOTIDE SEQUENCE [LARGE SCALE GENOMIC DNA]</scope>
    <source>
        <strain evidence="8 9">SA-120</strain>
    </source>
</reference>
<comment type="subcellular location">
    <subcellularLocation>
        <location evidence="1">Cell membrane</location>
        <topology evidence="1">Multi-pass membrane protein</topology>
    </subcellularLocation>
</comment>
<feature type="transmembrane region" description="Helical" evidence="7">
    <location>
        <begin position="21"/>
        <end position="41"/>
    </location>
</feature>
<proteinExistence type="inferred from homology"/>
<dbReference type="InterPro" id="IPR018383">
    <property type="entry name" value="UPF0324_pro"/>
</dbReference>
<evidence type="ECO:0000313" key="9">
    <source>
        <dbReference type="Proteomes" id="UP000032274"/>
    </source>
</evidence>
<feature type="non-terminal residue" evidence="8">
    <location>
        <position position="1"/>
    </location>
</feature>
<evidence type="ECO:0000256" key="7">
    <source>
        <dbReference type="SAM" id="Phobius"/>
    </source>
</evidence>
<feature type="transmembrane region" description="Helical" evidence="7">
    <location>
        <begin position="53"/>
        <end position="73"/>
    </location>
</feature>
<organism evidence="8 9">
    <name type="scientific">Staphylococcus aureus</name>
    <dbReference type="NCBI Taxonomy" id="1280"/>
    <lineage>
        <taxon>Bacteria</taxon>
        <taxon>Bacillati</taxon>
        <taxon>Bacillota</taxon>
        <taxon>Bacilli</taxon>
        <taxon>Bacillales</taxon>
        <taxon>Staphylococcaceae</taxon>
        <taxon>Staphylococcus</taxon>
    </lineage>
</organism>
<feature type="transmembrane region" description="Helical" evidence="7">
    <location>
        <begin position="145"/>
        <end position="167"/>
    </location>
</feature>
<keyword evidence="3" id="KW-1003">Cell membrane</keyword>
<evidence type="ECO:0000256" key="6">
    <source>
        <dbReference type="ARBA" id="ARBA00023136"/>
    </source>
</evidence>
<name>A0AA40MKN6_STAAU</name>
<evidence type="ECO:0000256" key="5">
    <source>
        <dbReference type="ARBA" id="ARBA00022989"/>
    </source>
</evidence>
<evidence type="ECO:0000256" key="1">
    <source>
        <dbReference type="ARBA" id="ARBA00004651"/>
    </source>
</evidence>
<dbReference type="RefSeq" id="WP_044121913.1">
    <property type="nucleotide sequence ID" value="NZ_JXIG01000543.1"/>
</dbReference>
<dbReference type="Pfam" id="PF03601">
    <property type="entry name" value="Cons_hypoth698"/>
    <property type="match status" value="1"/>
</dbReference>
<keyword evidence="4 7" id="KW-0812">Transmembrane</keyword>